<organism evidence="10 11">
    <name type="scientific">Paramagnetospirillum caucaseum</name>
    <dbReference type="NCBI Taxonomy" id="1244869"/>
    <lineage>
        <taxon>Bacteria</taxon>
        <taxon>Pseudomonadati</taxon>
        <taxon>Pseudomonadota</taxon>
        <taxon>Alphaproteobacteria</taxon>
        <taxon>Rhodospirillales</taxon>
        <taxon>Magnetospirillaceae</taxon>
        <taxon>Paramagnetospirillum</taxon>
    </lineage>
</organism>
<dbReference type="GO" id="GO:0009279">
    <property type="term" value="C:cell outer membrane"/>
    <property type="evidence" value="ECO:0007669"/>
    <property type="project" value="UniProtKB-SubCell"/>
</dbReference>
<comment type="caution">
    <text evidence="10">The sequence shown here is derived from an EMBL/GenBank/DDBJ whole genome shotgun (WGS) entry which is preliminary data.</text>
</comment>
<keyword evidence="3" id="KW-1134">Transmembrane beta strand</keyword>
<dbReference type="PANTHER" id="PTHR30069:SF49">
    <property type="entry name" value="OUTER MEMBRANE PROTEIN C"/>
    <property type="match status" value="1"/>
</dbReference>
<protein>
    <submittedName>
        <fullName evidence="10">Outer membrane receptor protein</fullName>
    </submittedName>
</protein>
<feature type="domain" description="TonB-dependent receptor-like beta-barrel" evidence="9">
    <location>
        <begin position="93"/>
        <end position="508"/>
    </location>
</feature>
<dbReference type="InterPro" id="IPR039426">
    <property type="entry name" value="TonB-dep_rcpt-like"/>
</dbReference>
<keyword evidence="2" id="KW-0813">Transport</keyword>
<sequence>MEKAGQYEDGNGAKVRTGYDRHTEQIAMAYRPNGDSSMRLMVVHDLIDDHKLPLAATVSQSGVTLSEGYGADPVRTERTLGVASVETARPLGVVDKLKAEVRFSELQRAANNFQHRPETATASRNEARPNRQEIGGTLSGESALADTLLGRLSLSAKSIWHDAERYGGPATALTTLSGFQFPGVEMWENSANVDLAWKPAPQTSVNLGLRYDYVVADATKADTSTTVGSFTSTSRQLYAMYYGNSSVSRDDHLFSVKLDGEQKLMGDSLSLTGSVGRIMRAADTIERYFALPSVNNATVAGTASRQIGNPNMAPEAHYRAEAGAALKGDDWVDYGRKRPGGDDWAASRSWRMSVSGYVDEVKDFISRDRAHGQSGVLLNDNAFIWRNVDARLAGADAEFAVNLTRHWSTRLVLSYRWGHNTSEGRALYGISPLEGNWLVDYQDTLADIGSWNAGAKLRAVAAQGRTDSDPRTGSGYDVATRGGFALFDLYGGVQFHDTVGLRLGVDNVLDKTYAEHLPANATDDANPSSVNGPGRSFYARAVATF</sequence>
<evidence type="ECO:0000256" key="3">
    <source>
        <dbReference type="ARBA" id="ARBA00022452"/>
    </source>
</evidence>
<evidence type="ECO:0000256" key="8">
    <source>
        <dbReference type="SAM" id="MobiDB-lite"/>
    </source>
</evidence>
<keyword evidence="4" id="KW-0812">Transmembrane</keyword>
<dbReference type="PATRIC" id="fig|1244869.3.peg.3567"/>
<evidence type="ECO:0000256" key="6">
    <source>
        <dbReference type="ARBA" id="ARBA00023136"/>
    </source>
</evidence>
<gene>
    <name evidence="10" type="ORF">H261_17833</name>
</gene>
<evidence type="ECO:0000256" key="4">
    <source>
        <dbReference type="ARBA" id="ARBA00022692"/>
    </source>
</evidence>
<comment type="subcellular location">
    <subcellularLocation>
        <location evidence="1">Cell outer membrane</location>
        <topology evidence="1">Multi-pass membrane protein</topology>
    </subcellularLocation>
</comment>
<dbReference type="AlphaFoldDB" id="M2Y647"/>
<dbReference type="OrthoDB" id="9760333at2"/>
<reference evidence="10 11" key="1">
    <citation type="journal article" date="2014" name="Genome Announc.">
        <title>Draft Genome Sequence of Magnetospirillum sp. Strain SO-1, a Freshwater Magnetotactic Bacterium Isolated from the Ol'khovka River, Russia.</title>
        <authorList>
            <person name="Grouzdev D.S."/>
            <person name="Dziuba M.V."/>
            <person name="Sukhacheva M.S."/>
            <person name="Mardanov A.V."/>
            <person name="Beletskiy A.V."/>
            <person name="Kuznetsov B.B."/>
            <person name="Skryabin K.G."/>
        </authorList>
    </citation>
    <scope>NUCLEOTIDE SEQUENCE [LARGE SCALE GENOMIC DNA]</scope>
    <source>
        <strain evidence="10 11">SO-1</strain>
    </source>
</reference>
<dbReference type="EMBL" id="AONQ01000061">
    <property type="protein sequence ID" value="EME68536.1"/>
    <property type="molecule type" value="Genomic_DNA"/>
</dbReference>
<dbReference type="Proteomes" id="UP000011744">
    <property type="component" value="Unassembled WGS sequence"/>
</dbReference>
<evidence type="ECO:0000259" key="9">
    <source>
        <dbReference type="Pfam" id="PF00593"/>
    </source>
</evidence>
<feature type="compositionally biased region" description="Polar residues" evidence="8">
    <location>
        <begin position="110"/>
        <end position="124"/>
    </location>
</feature>
<dbReference type="STRING" id="1244869.H261_17833"/>
<dbReference type="SUPFAM" id="SSF56935">
    <property type="entry name" value="Porins"/>
    <property type="match status" value="1"/>
</dbReference>
<name>M2Y647_9PROT</name>
<proteinExistence type="predicted"/>
<evidence type="ECO:0000256" key="1">
    <source>
        <dbReference type="ARBA" id="ARBA00004571"/>
    </source>
</evidence>
<dbReference type="eggNOG" id="COG4771">
    <property type="taxonomic scope" value="Bacteria"/>
</dbReference>
<accession>M2Y647</accession>
<evidence type="ECO:0000256" key="7">
    <source>
        <dbReference type="ARBA" id="ARBA00023237"/>
    </source>
</evidence>
<dbReference type="RefSeq" id="WP_008620203.1">
    <property type="nucleotide sequence ID" value="NZ_AONQ01000061.1"/>
</dbReference>
<keyword evidence="6" id="KW-0472">Membrane</keyword>
<dbReference type="GO" id="GO:0044718">
    <property type="term" value="P:siderophore transmembrane transport"/>
    <property type="evidence" value="ECO:0007669"/>
    <property type="project" value="TreeGrafter"/>
</dbReference>
<keyword evidence="5" id="KW-0798">TonB box</keyword>
<keyword evidence="10" id="KW-0675">Receptor</keyword>
<dbReference type="Pfam" id="PF00593">
    <property type="entry name" value="TonB_dep_Rec_b-barrel"/>
    <property type="match status" value="1"/>
</dbReference>
<evidence type="ECO:0000313" key="10">
    <source>
        <dbReference type="EMBL" id="EME68536.1"/>
    </source>
</evidence>
<evidence type="ECO:0000256" key="5">
    <source>
        <dbReference type="ARBA" id="ARBA00023077"/>
    </source>
</evidence>
<dbReference type="PANTHER" id="PTHR30069">
    <property type="entry name" value="TONB-DEPENDENT OUTER MEMBRANE RECEPTOR"/>
    <property type="match status" value="1"/>
</dbReference>
<dbReference type="GO" id="GO:0015344">
    <property type="term" value="F:siderophore uptake transmembrane transporter activity"/>
    <property type="evidence" value="ECO:0007669"/>
    <property type="project" value="TreeGrafter"/>
</dbReference>
<evidence type="ECO:0000313" key="11">
    <source>
        <dbReference type="Proteomes" id="UP000011744"/>
    </source>
</evidence>
<dbReference type="InterPro" id="IPR036942">
    <property type="entry name" value="Beta-barrel_TonB_sf"/>
</dbReference>
<feature type="region of interest" description="Disordered" evidence="8">
    <location>
        <begin position="110"/>
        <end position="139"/>
    </location>
</feature>
<dbReference type="InterPro" id="IPR000531">
    <property type="entry name" value="Beta-barrel_TonB"/>
</dbReference>
<evidence type="ECO:0000256" key="2">
    <source>
        <dbReference type="ARBA" id="ARBA00022448"/>
    </source>
</evidence>
<dbReference type="Gene3D" id="2.40.170.20">
    <property type="entry name" value="TonB-dependent receptor, beta-barrel domain"/>
    <property type="match status" value="1"/>
</dbReference>
<keyword evidence="7" id="KW-0998">Cell outer membrane</keyword>
<keyword evidence="11" id="KW-1185">Reference proteome</keyword>